<name>A0A2D0KF62_9GAMM</name>
<proteinExistence type="inferred from homology"/>
<sequence length="394" mass="42482">MLSYIGKAIFLLFFLYTLLVPYTITNSFAEGDRTFITHSISKNGIKSEELTSLSADGYQQYQFMATILDTNGSPVKAGTVIKDAHWNIDKITGAAKSDVILTPETKTDGNGNLKAILTSTQEFSGNVVVSLKVGTQSPVQSADSSVEFKPGSLSGITPHLARTPTSPYAVIYIKHPLEFNATDSNGNVLSNKTVNWEISVGQGGDKSAVTISPASSTSGHDGKVSITLTSTKPQTVTATASVDGRKIQTMDVKFILPESFDYDASQIDNSNAKQTLSVKMQDPDGNAIVNTNGEIPIQTWLIWAFKQHTGDKYGPATVTTDPRFIVSNKVIGDNLEGQLSFDVTDSKNTNGTAMVYPPNYQVIGCFGVGRSLEEAQTQVIYCDESSLEGWFVPE</sequence>
<gene>
    <name evidence="3" type="ORF">Xish_01220</name>
</gene>
<protein>
    <submittedName>
        <fullName evidence="3">Gamma intimin</fullName>
    </submittedName>
</protein>
<evidence type="ECO:0000256" key="1">
    <source>
        <dbReference type="ARBA" id="ARBA00010116"/>
    </source>
</evidence>
<dbReference type="Pfam" id="PF02369">
    <property type="entry name" value="Big_1"/>
    <property type="match status" value="1"/>
</dbReference>
<evidence type="ECO:0000313" key="3">
    <source>
        <dbReference type="EMBL" id="PHM62056.1"/>
    </source>
</evidence>
<evidence type="ECO:0000259" key="2">
    <source>
        <dbReference type="Pfam" id="PF02369"/>
    </source>
</evidence>
<feature type="domain" description="Big-1" evidence="2">
    <location>
        <begin position="177"/>
        <end position="255"/>
    </location>
</feature>
<dbReference type="Proteomes" id="UP000222168">
    <property type="component" value="Unassembled WGS sequence"/>
</dbReference>
<dbReference type="InterPro" id="IPR003344">
    <property type="entry name" value="Big_1_dom"/>
</dbReference>
<comment type="caution">
    <text evidence="3">The sequence shown here is derived from an EMBL/GenBank/DDBJ whole genome shotgun (WGS) entry which is preliminary data.</text>
</comment>
<reference evidence="3 4" key="1">
    <citation type="journal article" date="2017" name="Nat. Microbiol.">
        <title>Natural product diversity associated with the nematode symbionts Photorhabdus and Xenorhabdus.</title>
        <authorList>
            <person name="Tobias N.J."/>
            <person name="Wolff H."/>
            <person name="Djahanschiri B."/>
            <person name="Grundmann F."/>
            <person name="Kronenwerth M."/>
            <person name="Shi Y.M."/>
            <person name="Simonyi S."/>
            <person name="Grun P."/>
            <person name="Shapiro-Ilan D."/>
            <person name="Pidot S.J."/>
            <person name="Stinear T.P."/>
            <person name="Ebersberger I."/>
            <person name="Bode H.B."/>
        </authorList>
    </citation>
    <scope>NUCLEOTIDE SEQUENCE [LARGE SCALE GENOMIC DNA]</scope>
    <source>
        <strain evidence="3 4">DSM 22670</strain>
    </source>
</reference>
<keyword evidence="4" id="KW-1185">Reference proteome</keyword>
<comment type="similarity">
    <text evidence="1">Belongs to the intimin/invasin family.</text>
</comment>
<dbReference type="InterPro" id="IPR008964">
    <property type="entry name" value="Invasin/intimin_cell_adhesion"/>
</dbReference>
<dbReference type="AlphaFoldDB" id="A0A2D0KF62"/>
<evidence type="ECO:0000313" key="4">
    <source>
        <dbReference type="Proteomes" id="UP000222168"/>
    </source>
</evidence>
<accession>A0A2D0KF62</accession>
<organism evidence="3 4">
    <name type="scientific">Xenorhabdus ishibashii</name>
    <dbReference type="NCBI Taxonomy" id="1034471"/>
    <lineage>
        <taxon>Bacteria</taxon>
        <taxon>Pseudomonadati</taxon>
        <taxon>Pseudomonadota</taxon>
        <taxon>Gammaproteobacteria</taxon>
        <taxon>Enterobacterales</taxon>
        <taxon>Morganellaceae</taxon>
        <taxon>Xenorhabdus</taxon>
    </lineage>
</organism>
<dbReference type="SUPFAM" id="SSF49373">
    <property type="entry name" value="Invasin/intimin cell-adhesion fragments"/>
    <property type="match status" value="2"/>
</dbReference>
<dbReference type="RefSeq" id="WP_099117121.1">
    <property type="nucleotide sequence ID" value="NZ_NJAK01000001.1"/>
</dbReference>
<dbReference type="Gene3D" id="2.60.40.10">
    <property type="entry name" value="Immunoglobulins"/>
    <property type="match status" value="2"/>
</dbReference>
<dbReference type="InterPro" id="IPR013783">
    <property type="entry name" value="Ig-like_fold"/>
</dbReference>
<dbReference type="EMBL" id="NJAK01000001">
    <property type="protein sequence ID" value="PHM62056.1"/>
    <property type="molecule type" value="Genomic_DNA"/>
</dbReference>